<feature type="transmembrane region" description="Helical" evidence="2">
    <location>
        <begin position="232"/>
        <end position="248"/>
    </location>
</feature>
<evidence type="ECO:0000256" key="2">
    <source>
        <dbReference type="SAM" id="Phobius"/>
    </source>
</evidence>
<dbReference type="PANTHER" id="PTHR31970:SF9">
    <property type="entry name" value="MOLYBDATE TRANSPORTER 2"/>
    <property type="match status" value="1"/>
</dbReference>
<dbReference type="GO" id="GO:0015098">
    <property type="term" value="F:molybdate ion transmembrane transporter activity"/>
    <property type="evidence" value="ECO:0007669"/>
    <property type="project" value="InterPro"/>
</dbReference>
<name>A0A9P7N7Z8_9HYPO</name>
<feature type="transmembrane region" description="Helical" evidence="2">
    <location>
        <begin position="128"/>
        <end position="146"/>
    </location>
</feature>
<proteinExistence type="predicted"/>
<organism evidence="3 4">
    <name type="scientific">Claviceps pusilla</name>
    <dbReference type="NCBI Taxonomy" id="123648"/>
    <lineage>
        <taxon>Eukaryota</taxon>
        <taxon>Fungi</taxon>
        <taxon>Dikarya</taxon>
        <taxon>Ascomycota</taxon>
        <taxon>Pezizomycotina</taxon>
        <taxon>Sordariomycetes</taxon>
        <taxon>Hypocreomycetidae</taxon>
        <taxon>Hypocreales</taxon>
        <taxon>Clavicipitaceae</taxon>
        <taxon>Claviceps</taxon>
    </lineage>
</organism>
<keyword evidence="2" id="KW-0472">Membrane</keyword>
<sequence length="516" mass="55437">MPADERQTLLYKSSRTTAPGDQEPRTRAPKLLRSKKPSIAYDAQTVSSPQVYPVALTADDSADLAWSGLVEKMASWLGHIRHLNAHNLSTFRRAPWAEVSGALGDLGTLLPLMIALAAQGSIDLGSTLVFSGLFNMLTGVVFGLPLPVQPMKAIASAALSGQQGQSLGVVIAAGQWVGAAVLLLSITGLLQWATSAVPIPVIKGIQLGAGLSLIIGAGSSLLKPLDWIHPVLDNRIWALFAFLVLIATQRLQRFPYALVFFVLAIVFACVTVHRESHRLPWFHIWTPHYVLPRWIGPKDSTALWMAVGQLPLTTLNSIIAVNSLASDLLPEIHTPSVTAIGISVAVMNLSGTWVGAMPLCHGAGGLAAQYRFGARSGASVIMLGLVKLLTGLFFGETLIELLQSYPKSLLGIMVLAAGLELAKVGYSLNKGAPDLWEPCAGERRSRVVSDEERMQRWTVMLMTTAGILAFKNDAVGFVAGLLCHGTYRLSGWVSQKRGSIRLSLGERTERTPLQNP</sequence>
<accession>A0A9P7N7Z8</accession>
<evidence type="ECO:0000313" key="3">
    <source>
        <dbReference type="EMBL" id="KAG6000863.1"/>
    </source>
</evidence>
<dbReference type="Proteomes" id="UP000748025">
    <property type="component" value="Unassembled WGS sequence"/>
</dbReference>
<comment type="caution">
    <text evidence="3">The sequence shown here is derived from an EMBL/GenBank/DDBJ whole genome shotgun (WGS) entry which is preliminary data.</text>
</comment>
<feature type="transmembrane region" description="Helical" evidence="2">
    <location>
        <begin position="372"/>
        <end position="393"/>
    </location>
</feature>
<evidence type="ECO:0000313" key="4">
    <source>
        <dbReference type="Proteomes" id="UP000748025"/>
    </source>
</evidence>
<dbReference type="EMBL" id="SRPW01001489">
    <property type="protein sequence ID" value="KAG6000863.1"/>
    <property type="molecule type" value="Genomic_DNA"/>
</dbReference>
<feature type="transmembrane region" description="Helical" evidence="2">
    <location>
        <begin position="337"/>
        <end position="360"/>
    </location>
</feature>
<protein>
    <recommendedName>
        <fullName evidence="5">Sulfate transporter</fullName>
    </recommendedName>
</protein>
<dbReference type="PANTHER" id="PTHR31970">
    <property type="match status" value="1"/>
</dbReference>
<dbReference type="Pfam" id="PF16983">
    <property type="entry name" value="MFS_MOT1"/>
    <property type="match status" value="2"/>
</dbReference>
<keyword evidence="2" id="KW-1133">Transmembrane helix</keyword>
<keyword evidence="4" id="KW-1185">Reference proteome</keyword>
<dbReference type="InterPro" id="IPR031563">
    <property type="entry name" value="MOT1/MOT2"/>
</dbReference>
<feature type="transmembrane region" description="Helical" evidence="2">
    <location>
        <begin position="254"/>
        <end position="272"/>
    </location>
</feature>
<feature type="transmembrane region" description="Helical" evidence="2">
    <location>
        <begin position="167"/>
        <end position="193"/>
    </location>
</feature>
<evidence type="ECO:0008006" key="5">
    <source>
        <dbReference type="Google" id="ProtNLM"/>
    </source>
</evidence>
<evidence type="ECO:0000256" key="1">
    <source>
        <dbReference type="SAM" id="MobiDB-lite"/>
    </source>
</evidence>
<dbReference type="OrthoDB" id="5402974at2759"/>
<reference evidence="3" key="1">
    <citation type="journal article" date="2020" name="bioRxiv">
        <title>Whole genome comparisons of ergot fungi reveals the divergence and evolution of species within the genus Claviceps are the result of varying mechanisms driving genome evolution and host range expansion.</title>
        <authorList>
            <person name="Wyka S.A."/>
            <person name="Mondo S.J."/>
            <person name="Liu M."/>
            <person name="Dettman J."/>
            <person name="Nalam V."/>
            <person name="Broders K.D."/>
        </authorList>
    </citation>
    <scope>NUCLEOTIDE SEQUENCE</scope>
    <source>
        <strain evidence="3">CCC 602</strain>
    </source>
</reference>
<gene>
    <name evidence="3" type="ORF">E4U43_001480</name>
</gene>
<feature type="compositionally biased region" description="Polar residues" evidence="1">
    <location>
        <begin position="10"/>
        <end position="19"/>
    </location>
</feature>
<dbReference type="AlphaFoldDB" id="A0A9P7N7Z8"/>
<feature type="transmembrane region" description="Helical" evidence="2">
    <location>
        <begin position="205"/>
        <end position="225"/>
    </location>
</feature>
<feature type="region of interest" description="Disordered" evidence="1">
    <location>
        <begin position="1"/>
        <end position="30"/>
    </location>
</feature>
<feature type="transmembrane region" description="Helical" evidence="2">
    <location>
        <begin position="102"/>
        <end position="122"/>
    </location>
</feature>
<keyword evidence="2" id="KW-0812">Transmembrane</keyword>